<sequence>MLPVFGVQVCSWGMPPVSDGDVTIHKPMSDQILHECGIAMIRLRKPLSYYIEKYGPLYAMNKMYILMEKQHNRGQDGAGVANIKIDVESGHRYISRYRSIKAQPVAHLFKKIGKKFKKAQKEGKDKFKNERWLKENVAFSGEIWLGHLRYGTHGQNSIENVHPFLRQNNWRSRNLVMAGNFNMTNVDELFDLLVDLGQHPKEKVDTVTVMEKIGHFLDEEVQGLFEKYKDKFSNREISDIIENELDIPRMLRRACKDFDGGYTMAGMTGSGSSFVVRDPNGIRPAYFYANDEVVVVASEKPAIKTAFNVDYNQIEEIKPGHALVIDKSGEYGQYSIVKSGDKKSCSFERIYFSRGNDPDIYKERKQLGRLLVPQVLRAINFDIKNTVFSYIPNTAETAFYGLMAGIEDYLINKQKDIIIDQKPSVDSLEDILSFRPRVEKLVLKDVKLRTFITDDEHRDEMVAHVYDTTYEVIRKGIDTLVVIDDSIVRGTTLEKSILKMLDRLEPKKIVVVSSAPQIRFPDCYGIDMSKMGEFVAFRAMISLLKDHGKDYLLGEAYEKSIRARGHQSQLNYVKQLYEPFTDDEISAKISEIVRPADMKADLEVIFQTVDNLHKAIPHHTGDWYFTGNYPTPGGMKVVNRSYVNYMEGKLVRAY</sequence>
<evidence type="ECO:0000313" key="5">
    <source>
        <dbReference type="Proteomes" id="UP000184212"/>
    </source>
</evidence>
<dbReference type="EMBL" id="FQWQ01000001">
    <property type="protein sequence ID" value="SHG85794.1"/>
    <property type="molecule type" value="Genomic_DNA"/>
</dbReference>
<keyword evidence="2" id="KW-0315">Glutamine amidotransferase</keyword>
<organism evidence="4 5">
    <name type="scientific">Chryseolinea serpens</name>
    <dbReference type="NCBI Taxonomy" id="947013"/>
    <lineage>
        <taxon>Bacteria</taxon>
        <taxon>Pseudomonadati</taxon>
        <taxon>Bacteroidota</taxon>
        <taxon>Cytophagia</taxon>
        <taxon>Cytophagales</taxon>
        <taxon>Fulvivirgaceae</taxon>
        <taxon>Chryseolinea</taxon>
    </lineage>
</organism>
<dbReference type="Gene3D" id="3.60.20.10">
    <property type="entry name" value="Glutamine Phosphoribosylpyrophosphate, subunit 1, domain 1"/>
    <property type="match status" value="1"/>
</dbReference>
<evidence type="ECO:0000259" key="3">
    <source>
        <dbReference type="PROSITE" id="PS51278"/>
    </source>
</evidence>
<evidence type="ECO:0000256" key="1">
    <source>
        <dbReference type="ARBA" id="ARBA00022679"/>
    </source>
</evidence>
<dbReference type="Proteomes" id="UP000184212">
    <property type="component" value="Unassembled WGS sequence"/>
</dbReference>
<dbReference type="STRING" id="947013.SAMN04488109_2164"/>
<dbReference type="GO" id="GO:0016757">
    <property type="term" value="F:glycosyltransferase activity"/>
    <property type="evidence" value="ECO:0007669"/>
    <property type="project" value="UniProtKB-KW"/>
</dbReference>
<gene>
    <name evidence="4" type="ORF">SAMN04488109_2164</name>
</gene>
<name>A0A1M5N8B7_9BACT</name>
<accession>A0A1M5N8B7</accession>
<dbReference type="PANTHER" id="PTHR11907">
    <property type="entry name" value="AMIDOPHOSPHORIBOSYLTRANSFERASE"/>
    <property type="match status" value="1"/>
</dbReference>
<dbReference type="SUPFAM" id="SSF56235">
    <property type="entry name" value="N-terminal nucleophile aminohydrolases (Ntn hydrolases)"/>
    <property type="match status" value="1"/>
</dbReference>
<keyword evidence="5" id="KW-1185">Reference proteome</keyword>
<protein>
    <submittedName>
        <fullName evidence="4">Amidophosphoribosyltransferase</fullName>
    </submittedName>
</protein>
<feature type="domain" description="Glutamine amidotransferase type-2" evidence="3">
    <location>
        <begin position="36"/>
        <end position="328"/>
    </location>
</feature>
<dbReference type="SUPFAM" id="SSF53271">
    <property type="entry name" value="PRTase-like"/>
    <property type="match status" value="1"/>
</dbReference>
<dbReference type="AlphaFoldDB" id="A0A1M5N8B7"/>
<dbReference type="InterPro" id="IPR029055">
    <property type="entry name" value="Ntn_hydrolases_N"/>
</dbReference>
<evidence type="ECO:0000313" key="4">
    <source>
        <dbReference type="EMBL" id="SHG85794.1"/>
    </source>
</evidence>
<dbReference type="InterPro" id="IPR017932">
    <property type="entry name" value="GATase_2_dom"/>
</dbReference>
<keyword evidence="1 4" id="KW-0808">Transferase</keyword>
<evidence type="ECO:0000256" key="2">
    <source>
        <dbReference type="ARBA" id="ARBA00022962"/>
    </source>
</evidence>
<dbReference type="PROSITE" id="PS51278">
    <property type="entry name" value="GATASE_TYPE_2"/>
    <property type="match status" value="1"/>
</dbReference>
<dbReference type="InterPro" id="IPR029057">
    <property type="entry name" value="PRTase-like"/>
</dbReference>
<keyword evidence="4" id="KW-0328">Glycosyltransferase</keyword>
<proteinExistence type="predicted"/>
<reference evidence="4 5" key="1">
    <citation type="submission" date="2016-11" db="EMBL/GenBank/DDBJ databases">
        <authorList>
            <person name="Jaros S."/>
            <person name="Januszkiewicz K."/>
            <person name="Wedrychowicz H."/>
        </authorList>
    </citation>
    <scope>NUCLEOTIDE SEQUENCE [LARGE SCALE GENOMIC DNA]</scope>
    <source>
        <strain evidence="4 5">DSM 24574</strain>
    </source>
</reference>